<dbReference type="InterPro" id="IPR050627">
    <property type="entry name" value="Nitroreductase/BluB"/>
</dbReference>
<protein>
    <submittedName>
        <fullName evidence="5">Nitroreductase family protein</fullName>
    </submittedName>
</protein>
<keyword evidence="2" id="KW-0288">FMN</keyword>
<dbReference type="PANTHER" id="PTHR23026">
    <property type="entry name" value="NADPH NITROREDUCTASE"/>
    <property type="match status" value="1"/>
</dbReference>
<gene>
    <name evidence="5" type="ORF">IPN02_16720</name>
</gene>
<dbReference type="InterPro" id="IPR029479">
    <property type="entry name" value="Nitroreductase"/>
</dbReference>
<evidence type="ECO:0000256" key="1">
    <source>
        <dbReference type="ARBA" id="ARBA00022630"/>
    </source>
</evidence>
<evidence type="ECO:0000256" key="2">
    <source>
        <dbReference type="ARBA" id="ARBA00022643"/>
    </source>
</evidence>
<dbReference type="GO" id="GO:0016491">
    <property type="term" value="F:oxidoreductase activity"/>
    <property type="evidence" value="ECO:0007669"/>
    <property type="project" value="UniProtKB-KW"/>
</dbReference>
<keyword evidence="1" id="KW-0285">Flavoprotein</keyword>
<feature type="domain" description="Nitroreductase" evidence="4">
    <location>
        <begin position="11"/>
        <end position="188"/>
    </location>
</feature>
<keyword evidence="3" id="KW-0560">Oxidoreductase</keyword>
<sequence>MQLYDAMSTLRAVRRLRPDPIPDVVLDRVLQAACWAPTGGNTQPWKVIVATDPDVRAGLQAIYRPEWQRYAAQVLARLDGLPDDVAEPQRRVVSAGDHLANHLHEAPAILVFCANPAAMAITDANLDRISMVGGASVYPAVQNAMLACVAEGLGCTLTTLHCLREPEVKDLLDIPDSWATVALVPIGYPVGRGHGPITRKGPDAMAARDAFTTPWSGTSR</sequence>
<evidence type="ECO:0000313" key="6">
    <source>
        <dbReference type="Proteomes" id="UP000727993"/>
    </source>
</evidence>
<dbReference type="PANTHER" id="PTHR23026:SF90">
    <property type="entry name" value="IODOTYROSINE DEIODINASE 1"/>
    <property type="match status" value="1"/>
</dbReference>
<organism evidence="5 6">
    <name type="scientific">Candidatus Neomicrothrix subdominans</name>
    <dbReference type="NCBI Taxonomy" id="2954438"/>
    <lineage>
        <taxon>Bacteria</taxon>
        <taxon>Bacillati</taxon>
        <taxon>Actinomycetota</taxon>
        <taxon>Acidimicrobiia</taxon>
        <taxon>Acidimicrobiales</taxon>
        <taxon>Microthrixaceae</taxon>
        <taxon>Candidatus Neomicrothrix</taxon>
    </lineage>
</organism>
<evidence type="ECO:0000259" key="4">
    <source>
        <dbReference type="Pfam" id="PF00881"/>
    </source>
</evidence>
<dbReference type="SUPFAM" id="SSF55469">
    <property type="entry name" value="FMN-dependent nitroreductase-like"/>
    <property type="match status" value="1"/>
</dbReference>
<comment type="caution">
    <text evidence="5">The sequence shown here is derived from an EMBL/GenBank/DDBJ whole genome shotgun (WGS) entry which is preliminary data.</text>
</comment>
<accession>A0A936NF13</accession>
<dbReference type="Pfam" id="PF00881">
    <property type="entry name" value="Nitroreductase"/>
    <property type="match status" value="1"/>
</dbReference>
<dbReference type="InterPro" id="IPR000415">
    <property type="entry name" value="Nitroreductase-like"/>
</dbReference>
<reference evidence="5 6" key="1">
    <citation type="submission" date="2020-10" db="EMBL/GenBank/DDBJ databases">
        <title>Connecting structure to function with the recovery of over 1000 high-quality activated sludge metagenome-assembled genomes encoding full-length rRNA genes using long-read sequencing.</title>
        <authorList>
            <person name="Singleton C.M."/>
            <person name="Petriglieri F."/>
            <person name="Kristensen J.M."/>
            <person name="Kirkegaard R.H."/>
            <person name="Michaelsen T.Y."/>
            <person name="Andersen M.H."/>
            <person name="Karst S.M."/>
            <person name="Dueholm M.S."/>
            <person name="Nielsen P.H."/>
            <person name="Albertsen M."/>
        </authorList>
    </citation>
    <scope>NUCLEOTIDE SEQUENCE [LARGE SCALE GENOMIC DNA]</scope>
    <source>
        <strain evidence="5">Lyne_18-Q3-R50-59_MAXAC.006</strain>
    </source>
</reference>
<proteinExistence type="predicted"/>
<dbReference type="AlphaFoldDB" id="A0A936NF13"/>
<dbReference type="Proteomes" id="UP000727993">
    <property type="component" value="Unassembled WGS sequence"/>
</dbReference>
<evidence type="ECO:0000313" key="5">
    <source>
        <dbReference type="EMBL" id="MBK9298434.1"/>
    </source>
</evidence>
<name>A0A936NF13_9ACTN</name>
<evidence type="ECO:0000256" key="3">
    <source>
        <dbReference type="ARBA" id="ARBA00023002"/>
    </source>
</evidence>
<dbReference type="EMBL" id="JADJZA010000009">
    <property type="protein sequence ID" value="MBK9298434.1"/>
    <property type="molecule type" value="Genomic_DNA"/>
</dbReference>
<dbReference type="Gene3D" id="3.40.109.10">
    <property type="entry name" value="NADH Oxidase"/>
    <property type="match status" value="1"/>
</dbReference>